<comment type="caution">
    <text evidence="2">The sequence shown here is derived from an EMBL/GenBank/DDBJ whole genome shotgun (WGS) entry which is preliminary data.</text>
</comment>
<dbReference type="OrthoDB" id="3029850at2759"/>
<feature type="region of interest" description="Disordered" evidence="1">
    <location>
        <begin position="113"/>
        <end position="143"/>
    </location>
</feature>
<reference evidence="2" key="1">
    <citation type="submission" date="2022-07" db="EMBL/GenBank/DDBJ databases">
        <title>The genome of Lyophyllum shimeji provides insight into the initial evolution of ectomycorrhizal fungal genome.</title>
        <authorList>
            <person name="Kobayashi Y."/>
            <person name="Shibata T."/>
            <person name="Hirakawa H."/>
            <person name="Shigenobu S."/>
            <person name="Nishiyama T."/>
            <person name="Yamada A."/>
            <person name="Hasebe M."/>
            <person name="Kawaguchi M."/>
        </authorList>
    </citation>
    <scope>NUCLEOTIDE SEQUENCE</scope>
    <source>
        <strain evidence="2">AT787</strain>
    </source>
</reference>
<proteinExistence type="predicted"/>
<dbReference type="AlphaFoldDB" id="A0A9P3PN73"/>
<sequence>MSTVFEAAEQCKAMLLEMREACKKRELAEHEAQVDREQRSLTKSARLDDLFNDLTHIAEGIQDIQENGPPSDGNVVSREDIAEIIKTVEENNRAQIAQLVAVLEGCTANHRRQQTELLRVKESQGRPDSKGDTETARPLSYEV</sequence>
<evidence type="ECO:0000313" key="2">
    <source>
        <dbReference type="EMBL" id="GLB38519.1"/>
    </source>
</evidence>
<keyword evidence="3" id="KW-1185">Reference proteome</keyword>
<feature type="compositionally biased region" description="Basic and acidic residues" evidence="1">
    <location>
        <begin position="118"/>
        <end position="135"/>
    </location>
</feature>
<name>A0A9P3PN73_LYOSH</name>
<protein>
    <submittedName>
        <fullName evidence="2">Uncharacterized protein</fullName>
    </submittedName>
</protein>
<evidence type="ECO:0000313" key="3">
    <source>
        <dbReference type="Proteomes" id="UP001063166"/>
    </source>
</evidence>
<gene>
    <name evidence="2" type="ORF">LshimejAT787_0503840</name>
</gene>
<evidence type="ECO:0000256" key="1">
    <source>
        <dbReference type="SAM" id="MobiDB-lite"/>
    </source>
</evidence>
<dbReference type="Proteomes" id="UP001063166">
    <property type="component" value="Unassembled WGS sequence"/>
</dbReference>
<organism evidence="2 3">
    <name type="scientific">Lyophyllum shimeji</name>
    <name type="common">Hon-shimeji</name>
    <name type="synonym">Tricholoma shimeji</name>
    <dbReference type="NCBI Taxonomy" id="47721"/>
    <lineage>
        <taxon>Eukaryota</taxon>
        <taxon>Fungi</taxon>
        <taxon>Dikarya</taxon>
        <taxon>Basidiomycota</taxon>
        <taxon>Agaricomycotina</taxon>
        <taxon>Agaricomycetes</taxon>
        <taxon>Agaricomycetidae</taxon>
        <taxon>Agaricales</taxon>
        <taxon>Tricholomatineae</taxon>
        <taxon>Lyophyllaceae</taxon>
        <taxon>Lyophyllum</taxon>
    </lineage>
</organism>
<dbReference type="EMBL" id="BRPK01000005">
    <property type="protein sequence ID" value="GLB38519.1"/>
    <property type="molecule type" value="Genomic_DNA"/>
</dbReference>
<accession>A0A9P3PN73</accession>